<name>A0ACB9ND24_BAUVA</name>
<sequence>MHFVWNDVNNNGQMDRLNALVGLLMLRQLAQIKCFCILFFRIRIEQNVNVTVTAASVVRSGDKDYLNWEAAAESLKGSHFEEVKRMARDYRKAVGQVAAMAKREGS</sequence>
<proteinExistence type="predicted"/>
<dbReference type="Proteomes" id="UP000828941">
    <property type="component" value="Chromosome 7"/>
</dbReference>
<protein>
    <submittedName>
        <fullName evidence="1">Uncharacterized protein</fullName>
    </submittedName>
</protein>
<reference evidence="1 2" key="1">
    <citation type="journal article" date="2022" name="DNA Res.">
        <title>Chromosomal-level genome assembly of the orchid tree Bauhinia variegata (Leguminosae; Cercidoideae) supports the allotetraploid origin hypothesis of Bauhinia.</title>
        <authorList>
            <person name="Zhong Y."/>
            <person name="Chen Y."/>
            <person name="Zheng D."/>
            <person name="Pang J."/>
            <person name="Liu Y."/>
            <person name="Luo S."/>
            <person name="Meng S."/>
            <person name="Qian L."/>
            <person name="Wei D."/>
            <person name="Dai S."/>
            <person name="Zhou R."/>
        </authorList>
    </citation>
    <scope>NUCLEOTIDE SEQUENCE [LARGE SCALE GENOMIC DNA]</scope>
    <source>
        <strain evidence="1">BV-YZ2020</strain>
    </source>
</reference>
<organism evidence="1 2">
    <name type="scientific">Bauhinia variegata</name>
    <name type="common">Purple orchid tree</name>
    <name type="synonym">Phanera variegata</name>
    <dbReference type="NCBI Taxonomy" id="167791"/>
    <lineage>
        <taxon>Eukaryota</taxon>
        <taxon>Viridiplantae</taxon>
        <taxon>Streptophyta</taxon>
        <taxon>Embryophyta</taxon>
        <taxon>Tracheophyta</taxon>
        <taxon>Spermatophyta</taxon>
        <taxon>Magnoliopsida</taxon>
        <taxon>eudicotyledons</taxon>
        <taxon>Gunneridae</taxon>
        <taxon>Pentapetalae</taxon>
        <taxon>rosids</taxon>
        <taxon>fabids</taxon>
        <taxon>Fabales</taxon>
        <taxon>Fabaceae</taxon>
        <taxon>Cercidoideae</taxon>
        <taxon>Cercideae</taxon>
        <taxon>Bauhiniinae</taxon>
        <taxon>Bauhinia</taxon>
    </lineage>
</organism>
<keyword evidence="2" id="KW-1185">Reference proteome</keyword>
<evidence type="ECO:0000313" key="1">
    <source>
        <dbReference type="EMBL" id="KAI4334377.1"/>
    </source>
</evidence>
<dbReference type="EMBL" id="CM039432">
    <property type="protein sequence ID" value="KAI4334377.1"/>
    <property type="molecule type" value="Genomic_DNA"/>
</dbReference>
<evidence type="ECO:0000313" key="2">
    <source>
        <dbReference type="Proteomes" id="UP000828941"/>
    </source>
</evidence>
<comment type="caution">
    <text evidence="1">The sequence shown here is derived from an EMBL/GenBank/DDBJ whole genome shotgun (WGS) entry which is preliminary data.</text>
</comment>
<gene>
    <name evidence="1" type="ORF">L6164_019077</name>
</gene>
<accession>A0ACB9ND24</accession>